<comment type="caution">
    <text evidence="2">The sequence shown here is derived from an EMBL/GenBank/DDBJ whole genome shotgun (WGS) entry which is preliminary data.</text>
</comment>
<dbReference type="InterPro" id="IPR042100">
    <property type="entry name" value="Bug_dom1"/>
</dbReference>
<keyword evidence="2" id="KW-0675">Receptor</keyword>
<keyword evidence="3" id="KW-1185">Reference proteome</keyword>
<dbReference type="Gene3D" id="3.40.190.10">
    <property type="entry name" value="Periplasmic binding protein-like II"/>
    <property type="match status" value="1"/>
</dbReference>
<dbReference type="PANTHER" id="PTHR42928">
    <property type="entry name" value="TRICARBOXYLATE-BINDING PROTEIN"/>
    <property type="match status" value="1"/>
</dbReference>
<dbReference type="InterPro" id="IPR005064">
    <property type="entry name" value="BUG"/>
</dbReference>
<dbReference type="SUPFAM" id="SSF53850">
    <property type="entry name" value="Periplasmic binding protein-like II"/>
    <property type="match status" value="1"/>
</dbReference>
<dbReference type="Proteomes" id="UP000295510">
    <property type="component" value="Unassembled WGS sequence"/>
</dbReference>
<dbReference type="PIRSF" id="PIRSF017082">
    <property type="entry name" value="YflP"/>
    <property type="match status" value="1"/>
</dbReference>
<dbReference type="Pfam" id="PF03401">
    <property type="entry name" value="TctC"/>
    <property type="match status" value="1"/>
</dbReference>
<dbReference type="PANTHER" id="PTHR42928:SF5">
    <property type="entry name" value="BLR1237 PROTEIN"/>
    <property type="match status" value="1"/>
</dbReference>
<protein>
    <submittedName>
        <fullName evidence="2">Tripartite-type tricarboxylate transporter receptor subunit TctC</fullName>
    </submittedName>
</protein>
<sequence length="325" mass="34329">MQRRHIILASTAAAASALFAPWAWGQSKVTRIIVPFAAGGPIDVTARVLAEQVRDALGGPVIVENRPGAGGNIGMEAVAKAAPDGLTLGIATTASHGINPWLFTKLPYDPAKDFLPVTQMLRVPNVLVMNEQTAERLNIRTVADLVRYAKAHPGKLNYGSGGNGSAGHLAGEMFKNAAGIFIVHIPYNGGNPAQVALLGGQVDFNFDNLATAAANIRAGRLRALAVTTAQRSPVMPDIPTVAESYPGFEIDTWWGLVVPAGTPASVVAELNRVFTTALRSPEVRSRFATLMAEPTPTTPEAFGQFMAAERAKYERAVKLSGAQVT</sequence>
<evidence type="ECO:0000256" key="1">
    <source>
        <dbReference type="ARBA" id="ARBA00006987"/>
    </source>
</evidence>
<dbReference type="EMBL" id="SNYL01000017">
    <property type="protein sequence ID" value="TDQ40535.1"/>
    <property type="molecule type" value="Genomic_DNA"/>
</dbReference>
<proteinExistence type="inferred from homology"/>
<organism evidence="2 3">
    <name type="scientific">Tepidicella xavieri</name>
    <dbReference type="NCBI Taxonomy" id="360241"/>
    <lineage>
        <taxon>Bacteria</taxon>
        <taxon>Pseudomonadati</taxon>
        <taxon>Pseudomonadota</taxon>
        <taxon>Betaproteobacteria</taxon>
        <taxon>Burkholderiales</taxon>
        <taxon>Tepidicella</taxon>
    </lineage>
</organism>
<gene>
    <name evidence="2" type="ORF">DFR43_11736</name>
</gene>
<evidence type="ECO:0000313" key="3">
    <source>
        <dbReference type="Proteomes" id="UP000295510"/>
    </source>
</evidence>
<accession>A0A4R6U7I6</accession>
<evidence type="ECO:0000313" key="2">
    <source>
        <dbReference type="EMBL" id="TDQ40535.1"/>
    </source>
</evidence>
<reference evidence="2 3" key="1">
    <citation type="submission" date="2019-03" db="EMBL/GenBank/DDBJ databases">
        <title>Genomic Encyclopedia of Type Strains, Phase IV (KMG-IV): sequencing the most valuable type-strain genomes for metagenomic binning, comparative biology and taxonomic classification.</title>
        <authorList>
            <person name="Goeker M."/>
        </authorList>
    </citation>
    <scope>NUCLEOTIDE SEQUENCE [LARGE SCALE GENOMIC DNA]</scope>
    <source>
        <strain evidence="2 3">DSM 19605</strain>
    </source>
</reference>
<dbReference type="Gene3D" id="3.40.190.150">
    <property type="entry name" value="Bordetella uptake gene, domain 1"/>
    <property type="match status" value="1"/>
</dbReference>
<dbReference type="CDD" id="cd13578">
    <property type="entry name" value="PBP2_Bug27"/>
    <property type="match status" value="1"/>
</dbReference>
<dbReference type="OrthoDB" id="8678477at2"/>
<dbReference type="AlphaFoldDB" id="A0A4R6U7I6"/>
<dbReference type="RefSeq" id="WP_133598989.1">
    <property type="nucleotide sequence ID" value="NZ_SNYL01000017.1"/>
</dbReference>
<comment type="similarity">
    <text evidence="1">Belongs to the UPF0065 (bug) family.</text>
</comment>
<name>A0A4R6U7I6_9BURK</name>